<dbReference type="SUPFAM" id="SSF48008">
    <property type="entry name" value="GntR ligand-binding domain-like"/>
    <property type="match status" value="1"/>
</dbReference>
<dbReference type="EMBL" id="SMKI01000703">
    <property type="protein sequence ID" value="TDC61928.1"/>
    <property type="molecule type" value="Genomic_DNA"/>
</dbReference>
<evidence type="ECO:0000256" key="3">
    <source>
        <dbReference type="ARBA" id="ARBA00023163"/>
    </source>
</evidence>
<keyword evidence="3" id="KW-0804">Transcription</keyword>
<dbReference type="CDD" id="cd07377">
    <property type="entry name" value="WHTH_GntR"/>
    <property type="match status" value="1"/>
</dbReference>
<keyword evidence="6" id="KW-1185">Reference proteome</keyword>
<sequence length="239" mass="25910">MTARGIVTEVIEGLVPITRRTTSSLIVDQLRERIVDGTFPPGGQMAEAQLAATFGISRGPVREALQRLVQEGLLVNIKNRGVFVIELGPADLADVCLSRRLIERKAASLLWKSKDERHLSRLDVAAAELAATTGDSWAEVVERDLAFHESLVESAESPRLSRMFATLVAETRIGLATRPEARRERAALVAEHRALIELLRDGTERRLLAAIDAHLDASLGSARPTAARQGRAGATDSPA</sequence>
<keyword evidence="1" id="KW-0805">Transcription regulation</keyword>
<protein>
    <submittedName>
        <fullName evidence="5">GntR family transcriptional regulator</fullName>
    </submittedName>
</protein>
<dbReference type="GO" id="GO:0003700">
    <property type="term" value="F:DNA-binding transcription factor activity"/>
    <property type="evidence" value="ECO:0007669"/>
    <property type="project" value="InterPro"/>
</dbReference>
<dbReference type="SMART" id="SM00345">
    <property type="entry name" value="HTH_GNTR"/>
    <property type="match status" value="1"/>
</dbReference>
<dbReference type="OrthoDB" id="5243844at2"/>
<dbReference type="Gene3D" id="1.10.10.10">
    <property type="entry name" value="Winged helix-like DNA-binding domain superfamily/Winged helix DNA-binding domain"/>
    <property type="match status" value="1"/>
</dbReference>
<dbReference type="AlphaFoldDB" id="A0A4R4SEZ7"/>
<dbReference type="Pfam" id="PF07729">
    <property type="entry name" value="FCD"/>
    <property type="match status" value="1"/>
</dbReference>
<dbReference type="Proteomes" id="UP000295345">
    <property type="component" value="Unassembled WGS sequence"/>
</dbReference>
<dbReference type="InterPro" id="IPR036390">
    <property type="entry name" value="WH_DNA-bd_sf"/>
</dbReference>
<dbReference type="Gene3D" id="1.20.120.530">
    <property type="entry name" value="GntR ligand-binding domain-like"/>
    <property type="match status" value="1"/>
</dbReference>
<dbReference type="InterPro" id="IPR011711">
    <property type="entry name" value="GntR_C"/>
</dbReference>
<feature type="domain" description="HTH gntR-type" evidence="4">
    <location>
        <begin position="20"/>
        <end position="87"/>
    </location>
</feature>
<dbReference type="PROSITE" id="PS50949">
    <property type="entry name" value="HTH_GNTR"/>
    <property type="match status" value="1"/>
</dbReference>
<comment type="caution">
    <text evidence="5">The sequence shown here is derived from an EMBL/GenBank/DDBJ whole genome shotgun (WGS) entry which is preliminary data.</text>
</comment>
<evidence type="ECO:0000256" key="1">
    <source>
        <dbReference type="ARBA" id="ARBA00023015"/>
    </source>
</evidence>
<name>A0A4R4SEZ7_9ACTN</name>
<dbReference type="Pfam" id="PF00392">
    <property type="entry name" value="GntR"/>
    <property type="match status" value="1"/>
</dbReference>
<evidence type="ECO:0000256" key="2">
    <source>
        <dbReference type="ARBA" id="ARBA00023125"/>
    </source>
</evidence>
<evidence type="ECO:0000313" key="6">
    <source>
        <dbReference type="Proteomes" id="UP000295345"/>
    </source>
</evidence>
<evidence type="ECO:0000259" key="4">
    <source>
        <dbReference type="PROSITE" id="PS50949"/>
    </source>
</evidence>
<dbReference type="GO" id="GO:0003677">
    <property type="term" value="F:DNA binding"/>
    <property type="evidence" value="ECO:0007669"/>
    <property type="project" value="UniProtKB-KW"/>
</dbReference>
<dbReference type="InterPro" id="IPR000524">
    <property type="entry name" value="Tscrpt_reg_HTH_GntR"/>
</dbReference>
<proteinExistence type="predicted"/>
<organism evidence="5 6">
    <name type="scientific">Streptomyces hainanensis</name>
    <dbReference type="NCBI Taxonomy" id="402648"/>
    <lineage>
        <taxon>Bacteria</taxon>
        <taxon>Bacillati</taxon>
        <taxon>Actinomycetota</taxon>
        <taxon>Actinomycetes</taxon>
        <taxon>Kitasatosporales</taxon>
        <taxon>Streptomycetaceae</taxon>
        <taxon>Streptomyces</taxon>
    </lineage>
</organism>
<reference evidence="5 6" key="1">
    <citation type="submission" date="2019-03" db="EMBL/GenBank/DDBJ databases">
        <title>Draft genome sequences of novel Actinobacteria.</title>
        <authorList>
            <person name="Sahin N."/>
            <person name="Ay H."/>
            <person name="Saygin H."/>
        </authorList>
    </citation>
    <scope>NUCLEOTIDE SEQUENCE [LARGE SCALE GENOMIC DNA]</scope>
    <source>
        <strain evidence="5 6">DSM 41900</strain>
    </source>
</reference>
<dbReference type="SUPFAM" id="SSF46785">
    <property type="entry name" value="Winged helix' DNA-binding domain"/>
    <property type="match status" value="1"/>
</dbReference>
<keyword evidence="2" id="KW-0238">DNA-binding</keyword>
<dbReference type="InterPro" id="IPR036388">
    <property type="entry name" value="WH-like_DNA-bd_sf"/>
</dbReference>
<dbReference type="InterPro" id="IPR008920">
    <property type="entry name" value="TF_FadR/GntR_C"/>
</dbReference>
<evidence type="ECO:0000313" key="5">
    <source>
        <dbReference type="EMBL" id="TDC61928.1"/>
    </source>
</evidence>
<accession>A0A4R4SEZ7</accession>
<dbReference type="PANTHER" id="PTHR43537">
    <property type="entry name" value="TRANSCRIPTIONAL REGULATOR, GNTR FAMILY"/>
    <property type="match status" value="1"/>
</dbReference>
<dbReference type="PRINTS" id="PR00035">
    <property type="entry name" value="HTHGNTR"/>
</dbReference>
<dbReference type="SMART" id="SM00895">
    <property type="entry name" value="FCD"/>
    <property type="match status" value="1"/>
</dbReference>
<dbReference type="PANTHER" id="PTHR43537:SF24">
    <property type="entry name" value="GLUCONATE OPERON TRANSCRIPTIONAL REPRESSOR"/>
    <property type="match status" value="1"/>
</dbReference>
<gene>
    <name evidence="5" type="ORF">E1283_34905</name>
</gene>